<feature type="chain" id="PRO_5040480655" evidence="2">
    <location>
        <begin position="24"/>
        <end position="101"/>
    </location>
</feature>
<organism evidence="3 4">
    <name type="scientific">Holothuria leucospilota</name>
    <name type="common">Black long sea cucumber</name>
    <name type="synonym">Mertensiothuria leucospilota</name>
    <dbReference type="NCBI Taxonomy" id="206669"/>
    <lineage>
        <taxon>Eukaryota</taxon>
        <taxon>Metazoa</taxon>
        <taxon>Echinodermata</taxon>
        <taxon>Eleutherozoa</taxon>
        <taxon>Echinozoa</taxon>
        <taxon>Holothuroidea</taxon>
        <taxon>Aspidochirotacea</taxon>
        <taxon>Aspidochirotida</taxon>
        <taxon>Holothuriidae</taxon>
        <taxon>Holothuria</taxon>
    </lineage>
</organism>
<feature type="compositionally biased region" description="Polar residues" evidence="1">
    <location>
        <begin position="43"/>
        <end position="54"/>
    </location>
</feature>
<protein>
    <submittedName>
        <fullName evidence="3">Uncharacterized protein</fullName>
    </submittedName>
</protein>
<keyword evidence="4" id="KW-1185">Reference proteome</keyword>
<evidence type="ECO:0000256" key="1">
    <source>
        <dbReference type="SAM" id="MobiDB-lite"/>
    </source>
</evidence>
<evidence type="ECO:0000256" key="2">
    <source>
        <dbReference type="SAM" id="SignalP"/>
    </source>
</evidence>
<keyword evidence="2" id="KW-0732">Signal</keyword>
<dbReference type="EMBL" id="JAIZAY010000004">
    <property type="protein sequence ID" value="KAJ8043268.1"/>
    <property type="molecule type" value="Genomic_DNA"/>
</dbReference>
<name>A0A9Q1CEJ3_HOLLE</name>
<gene>
    <name evidence="3" type="ORF">HOLleu_10291</name>
</gene>
<sequence length="101" mass="10909">MAISKAQILFFFLCDMMLTRVASLPTGAPSRACSDMLPRHSGTRPQSAQTSPFSLSQPTAYFPGQASSFLSYPMIHPEQSVGSCSKQDVLEMVPPMAPTPL</sequence>
<dbReference type="Proteomes" id="UP001152320">
    <property type="component" value="Chromosome 4"/>
</dbReference>
<comment type="caution">
    <text evidence="3">The sequence shown here is derived from an EMBL/GenBank/DDBJ whole genome shotgun (WGS) entry which is preliminary data.</text>
</comment>
<feature type="region of interest" description="Disordered" evidence="1">
    <location>
        <begin position="32"/>
        <end position="54"/>
    </location>
</feature>
<accession>A0A9Q1CEJ3</accession>
<proteinExistence type="predicted"/>
<feature type="signal peptide" evidence="2">
    <location>
        <begin position="1"/>
        <end position="23"/>
    </location>
</feature>
<evidence type="ECO:0000313" key="4">
    <source>
        <dbReference type="Proteomes" id="UP001152320"/>
    </source>
</evidence>
<dbReference type="AlphaFoldDB" id="A0A9Q1CEJ3"/>
<evidence type="ECO:0000313" key="3">
    <source>
        <dbReference type="EMBL" id="KAJ8043268.1"/>
    </source>
</evidence>
<dbReference type="OrthoDB" id="2419613at2759"/>
<reference evidence="3" key="1">
    <citation type="submission" date="2021-10" db="EMBL/GenBank/DDBJ databases">
        <title>Tropical sea cucumber genome reveals ecological adaptation and Cuvierian tubules defense mechanism.</title>
        <authorList>
            <person name="Chen T."/>
        </authorList>
    </citation>
    <scope>NUCLEOTIDE SEQUENCE</scope>
    <source>
        <strain evidence="3">Nanhai2018</strain>
        <tissue evidence="3">Muscle</tissue>
    </source>
</reference>